<sequence>MRRAVAGRGRLQSVASGLFGAGGWGSDGNPRGPVRSARRRPAGQRRLGAGRSSPATATAVCVAALSPLRTRLQRWVDQRFHPARQAAPTAVQGLRGRMDAGRARPEQLEQALREALRGAGVSGSPQVRR</sequence>
<dbReference type="Proteomes" id="UP000641386">
    <property type="component" value="Unassembled WGS sequence"/>
</dbReference>
<dbReference type="EMBL" id="BNBC01000038">
    <property type="protein sequence ID" value="GHE98903.1"/>
    <property type="molecule type" value="Genomic_DNA"/>
</dbReference>
<comment type="caution">
    <text evidence="2">The sequence shown here is derived from an EMBL/GenBank/DDBJ whole genome shotgun (WGS) entry which is preliminary data.</text>
</comment>
<protein>
    <submittedName>
        <fullName evidence="2">Uncharacterized protein</fullName>
    </submittedName>
</protein>
<gene>
    <name evidence="2" type="ORF">GCM10014715_63800</name>
</gene>
<feature type="compositionally biased region" description="Basic and acidic residues" evidence="1">
    <location>
        <begin position="96"/>
        <end position="105"/>
    </location>
</feature>
<feature type="region of interest" description="Disordered" evidence="1">
    <location>
        <begin position="17"/>
        <end position="56"/>
    </location>
</feature>
<keyword evidence="3" id="KW-1185">Reference proteome</keyword>
<evidence type="ECO:0000313" key="2">
    <source>
        <dbReference type="EMBL" id="GHE98903.1"/>
    </source>
</evidence>
<evidence type="ECO:0000313" key="3">
    <source>
        <dbReference type="Proteomes" id="UP000641386"/>
    </source>
</evidence>
<reference evidence="2" key="1">
    <citation type="journal article" date="2014" name="Int. J. Syst. Evol. Microbiol.">
        <title>Complete genome sequence of Corynebacterium casei LMG S-19264T (=DSM 44701T), isolated from a smear-ripened cheese.</title>
        <authorList>
            <consortium name="US DOE Joint Genome Institute (JGI-PGF)"/>
            <person name="Walter F."/>
            <person name="Albersmeier A."/>
            <person name="Kalinowski J."/>
            <person name="Ruckert C."/>
        </authorList>
    </citation>
    <scope>NUCLEOTIDE SEQUENCE</scope>
    <source>
        <strain evidence="2">JCM 3302</strain>
    </source>
</reference>
<dbReference type="AlphaFoldDB" id="A0A919ACL9"/>
<reference evidence="2" key="2">
    <citation type="submission" date="2020-09" db="EMBL/GenBank/DDBJ databases">
        <authorList>
            <person name="Sun Q."/>
            <person name="Ohkuma M."/>
        </authorList>
    </citation>
    <scope>NUCLEOTIDE SEQUENCE</scope>
    <source>
        <strain evidence="2">JCM 3302</strain>
    </source>
</reference>
<feature type="region of interest" description="Disordered" evidence="1">
    <location>
        <begin position="86"/>
        <end position="105"/>
    </location>
</feature>
<evidence type="ECO:0000256" key="1">
    <source>
        <dbReference type="SAM" id="MobiDB-lite"/>
    </source>
</evidence>
<proteinExistence type="predicted"/>
<accession>A0A919ACL9</accession>
<organism evidence="2 3">
    <name type="scientific">Streptomyces spiralis</name>
    <dbReference type="NCBI Taxonomy" id="66376"/>
    <lineage>
        <taxon>Bacteria</taxon>
        <taxon>Bacillati</taxon>
        <taxon>Actinomycetota</taxon>
        <taxon>Actinomycetes</taxon>
        <taxon>Kitasatosporales</taxon>
        <taxon>Streptomycetaceae</taxon>
        <taxon>Streptomyces</taxon>
    </lineage>
</organism>
<name>A0A919ACL9_9ACTN</name>